<comment type="caution">
    <text evidence="2">The sequence shown here is derived from an EMBL/GenBank/DDBJ whole genome shotgun (WGS) entry which is preliminary data.</text>
</comment>
<dbReference type="RefSeq" id="WP_147782236.1">
    <property type="nucleotide sequence ID" value="NZ_VRMG01000004.1"/>
</dbReference>
<protein>
    <recommendedName>
        <fullName evidence="4">Integral membrane protein</fullName>
    </recommendedName>
</protein>
<dbReference type="Proteomes" id="UP000321379">
    <property type="component" value="Unassembled WGS sequence"/>
</dbReference>
<evidence type="ECO:0000313" key="3">
    <source>
        <dbReference type="Proteomes" id="UP000321379"/>
    </source>
</evidence>
<evidence type="ECO:0008006" key="4">
    <source>
        <dbReference type="Google" id="ProtNLM"/>
    </source>
</evidence>
<feature type="transmembrane region" description="Helical" evidence="1">
    <location>
        <begin position="290"/>
        <end position="316"/>
    </location>
</feature>
<keyword evidence="1" id="KW-0812">Transmembrane</keyword>
<reference evidence="2 3" key="1">
    <citation type="submission" date="2019-08" db="EMBL/GenBank/DDBJ databases">
        <title>Bacterial whole genome sequence for Glaciihabitans sp. CHu50b-6-2.</title>
        <authorList>
            <person name="Jin L."/>
        </authorList>
    </citation>
    <scope>NUCLEOTIDE SEQUENCE [LARGE SCALE GENOMIC DNA]</scope>
    <source>
        <strain evidence="2 3">CHu50b-6-2</strain>
    </source>
</reference>
<keyword evidence="1" id="KW-1133">Transmembrane helix</keyword>
<feature type="transmembrane region" description="Helical" evidence="1">
    <location>
        <begin position="213"/>
        <end position="240"/>
    </location>
</feature>
<dbReference type="AlphaFoldDB" id="A0A5C8UWL0"/>
<sequence length="350" mass="36911">MTNDSSGSPRRPRGRTTLAVILVTLGILLAPVSTVAAWARIEVLDTNTFVATFAPLADDPAVQSYLSEQAVAAINRSIDIPKITSDAIDGLAGLGAGPLATAALDSLKGAAAQAVRDVIENQVSRFVASDAFAVTWAKTLRLSHTQLMATLSADPNAVISADQRGTIGIELGPIVERLKTVLVAKGLGFAERIPAVDRTIVIANSDVVPVARFSYTVVAVTGTWLPWLALLLLVAAVLVAQRRVRTIVWTAVTLAVVMILLGLAVVWGRYTFLVAVRPVPVSTAGPLYDQFVAGLSGTIVAVAVFASITAVAAWLFGPFRAARSVRGFTARWLTRLRAAVRPSARKEGSQ</sequence>
<dbReference type="EMBL" id="VRMG01000004">
    <property type="protein sequence ID" value="TXN31987.1"/>
    <property type="molecule type" value="Genomic_DNA"/>
</dbReference>
<keyword evidence="1" id="KW-0472">Membrane</keyword>
<evidence type="ECO:0000256" key="1">
    <source>
        <dbReference type="SAM" id="Phobius"/>
    </source>
</evidence>
<name>A0A5C8UWL0_9MICO</name>
<evidence type="ECO:0000313" key="2">
    <source>
        <dbReference type="EMBL" id="TXN31987.1"/>
    </source>
</evidence>
<gene>
    <name evidence="2" type="ORF">FVP33_03430</name>
</gene>
<keyword evidence="3" id="KW-1185">Reference proteome</keyword>
<organism evidence="2 3">
    <name type="scientific">Lacisediminihabitans profunda</name>
    <dbReference type="NCBI Taxonomy" id="2594790"/>
    <lineage>
        <taxon>Bacteria</taxon>
        <taxon>Bacillati</taxon>
        <taxon>Actinomycetota</taxon>
        <taxon>Actinomycetes</taxon>
        <taxon>Micrococcales</taxon>
        <taxon>Microbacteriaceae</taxon>
        <taxon>Lacisediminihabitans</taxon>
    </lineage>
</organism>
<accession>A0A5C8UWL0</accession>
<proteinExistence type="predicted"/>
<feature type="transmembrane region" description="Helical" evidence="1">
    <location>
        <begin position="247"/>
        <end position="270"/>
    </location>
</feature>